<reference evidence="3" key="1">
    <citation type="submission" date="2009-09" db="EMBL/GenBank/DDBJ databases">
        <title>The complete chromosome of Sebaldella termitidis ATCC 33386.</title>
        <authorList>
            <consortium name="US DOE Joint Genome Institute (JGI-PGF)"/>
            <person name="Lucas S."/>
            <person name="Copeland A."/>
            <person name="Lapidus A."/>
            <person name="Glavina del Rio T."/>
            <person name="Dalin E."/>
            <person name="Tice H."/>
            <person name="Bruce D."/>
            <person name="Goodwin L."/>
            <person name="Pitluck S."/>
            <person name="Kyrpides N."/>
            <person name="Mavromatis K."/>
            <person name="Ivanova N."/>
            <person name="Mikhailova N."/>
            <person name="Sims D."/>
            <person name="Meincke L."/>
            <person name="Brettin T."/>
            <person name="Detter J.C."/>
            <person name="Han C."/>
            <person name="Larimer F."/>
            <person name="Land M."/>
            <person name="Hauser L."/>
            <person name="Markowitz V."/>
            <person name="Cheng J.F."/>
            <person name="Hugenholtz P."/>
            <person name="Woyke T."/>
            <person name="Wu D."/>
            <person name="Eisen J.A."/>
        </authorList>
    </citation>
    <scope>NUCLEOTIDE SEQUENCE [LARGE SCALE GENOMIC DNA]</scope>
    <source>
        <strain evidence="3">ATCC 33386 / NCTC 11300</strain>
    </source>
</reference>
<dbReference type="STRING" id="526218.Sterm_0192"/>
<dbReference type="RefSeq" id="WP_012859676.1">
    <property type="nucleotide sequence ID" value="NC_013517.1"/>
</dbReference>
<dbReference type="EMBL" id="CP001739">
    <property type="protein sequence ID" value="ACZ07077.1"/>
    <property type="molecule type" value="Genomic_DNA"/>
</dbReference>
<keyword evidence="1" id="KW-0812">Transmembrane</keyword>
<dbReference type="KEGG" id="str:Sterm_0192"/>
<keyword evidence="1" id="KW-0472">Membrane</keyword>
<dbReference type="AlphaFoldDB" id="D1AKR1"/>
<proteinExistence type="predicted"/>
<evidence type="ECO:0000256" key="1">
    <source>
        <dbReference type="SAM" id="Phobius"/>
    </source>
</evidence>
<evidence type="ECO:0000313" key="2">
    <source>
        <dbReference type="EMBL" id="ACZ07077.1"/>
    </source>
</evidence>
<keyword evidence="1" id="KW-1133">Transmembrane helix</keyword>
<protein>
    <submittedName>
        <fullName evidence="2">Uncharacterized protein</fullName>
    </submittedName>
</protein>
<keyword evidence="3" id="KW-1185">Reference proteome</keyword>
<name>D1AKR1_SEBTE</name>
<feature type="transmembrane region" description="Helical" evidence="1">
    <location>
        <begin position="12"/>
        <end position="33"/>
    </location>
</feature>
<evidence type="ECO:0000313" key="3">
    <source>
        <dbReference type="Proteomes" id="UP000000845"/>
    </source>
</evidence>
<sequence length="285" mass="32316">MSSRLRGLQSGVLRIILLFLWLAVVLFIIGLLGNVFNLTVMNNELWTIFGIILGILVVLGFLHVVISLNIISNAIAAYSGYGEPEYRRVDYKKIFMASGILIVLVLGVQSIVKIQVEKKNLEVLKQQATDIGSSAITAKIVTQIDEDAQMRDLYFSRDLLLLTMKENSLTLLIPKIRDGNKVFYQVTPWDYDSRDERKISEALERPYIPDKSVKEKFDKMLKDRKSFEVKSGGNMTIFYPVEKNGELKSILIINSKSDINYEFLKERSASASEPAVNTPEKKTEK</sequence>
<feature type="transmembrane region" description="Helical" evidence="1">
    <location>
        <begin position="45"/>
        <end position="71"/>
    </location>
</feature>
<accession>D1AKR1</accession>
<dbReference type="Proteomes" id="UP000000845">
    <property type="component" value="Chromosome"/>
</dbReference>
<feature type="transmembrane region" description="Helical" evidence="1">
    <location>
        <begin position="94"/>
        <end position="112"/>
    </location>
</feature>
<reference evidence="2 3" key="2">
    <citation type="journal article" date="2010" name="Stand. Genomic Sci.">
        <title>Complete genome sequence of Sebaldella termitidis type strain (NCTC 11300).</title>
        <authorList>
            <person name="Harmon-Smith M."/>
            <person name="Celia L."/>
            <person name="Chertkov O."/>
            <person name="Lapidus A."/>
            <person name="Copeland A."/>
            <person name="Glavina Del Rio T."/>
            <person name="Nolan M."/>
            <person name="Lucas S."/>
            <person name="Tice H."/>
            <person name="Cheng J.F."/>
            <person name="Han C."/>
            <person name="Detter J.C."/>
            <person name="Bruce D."/>
            <person name="Goodwin L."/>
            <person name="Pitluck S."/>
            <person name="Pati A."/>
            <person name="Liolios K."/>
            <person name="Ivanova N."/>
            <person name="Mavromatis K."/>
            <person name="Mikhailova N."/>
            <person name="Chen A."/>
            <person name="Palaniappan K."/>
            <person name="Land M."/>
            <person name="Hauser L."/>
            <person name="Chang Y.J."/>
            <person name="Jeffries C.D."/>
            <person name="Brettin T."/>
            <person name="Goker M."/>
            <person name="Beck B."/>
            <person name="Bristow J."/>
            <person name="Eisen J.A."/>
            <person name="Markowitz V."/>
            <person name="Hugenholtz P."/>
            <person name="Kyrpides N.C."/>
            <person name="Klenk H.P."/>
            <person name="Chen F."/>
        </authorList>
    </citation>
    <scope>NUCLEOTIDE SEQUENCE [LARGE SCALE GENOMIC DNA]</scope>
    <source>
        <strain evidence="3">ATCC 33386 / NCTC 11300</strain>
    </source>
</reference>
<organism evidence="2 3">
    <name type="scientific">Sebaldella termitidis (strain ATCC 33386 / NCTC 11300)</name>
    <dbReference type="NCBI Taxonomy" id="526218"/>
    <lineage>
        <taxon>Bacteria</taxon>
        <taxon>Fusobacteriati</taxon>
        <taxon>Fusobacteriota</taxon>
        <taxon>Fusobacteriia</taxon>
        <taxon>Fusobacteriales</taxon>
        <taxon>Leptotrichiaceae</taxon>
        <taxon>Sebaldella</taxon>
    </lineage>
</organism>
<dbReference type="HOGENOM" id="CLU_976249_0_0_0"/>
<gene>
    <name evidence="2" type="ordered locus">Sterm_0192</name>
</gene>